<dbReference type="GO" id="GO:0008270">
    <property type="term" value="F:zinc ion binding"/>
    <property type="evidence" value="ECO:0007669"/>
    <property type="project" value="UniProtKB-KW"/>
</dbReference>
<dbReference type="Proteomes" id="UP000034591">
    <property type="component" value="Unassembled WGS sequence"/>
</dbReference>
<dbReference type="SMART" id="SM01232">
    <property type="entry name" value="H2TH"/>
    <property type="match status" value="1"/>
</dbReference>
<comment type="similarity">
    <text evidence="3">Belongs to the FPG family.</text>
</comment>
<dbReference type="SMART" id="SM00898">
    <property type="entry name" value="Fapy_DNA_glyco"/>
    <property type="match status" value="1"/>
</dbReference>
<comment type="catalytic activity">
    <reaction evidence="1">
        <text>Hydrolysis of DNA containing ring-opened 7-methylguanine residues, releasing 2,6-diamino-4-hydroxy-5-(N-methyl)formamidopyrimidine.</text>
        <dbReference type="EC" id="3.2.2.23"/>
    </reaction>
</comment>
<evidence type="ECO:0000256" key="10">
    <source>
        <dbReference type="ARBA" id="ARBA00023125"/>
    </source>
</evidence>
<evidence type="ECO:0000256" key="3">
    <source>
        <dbReference type="ARBA" id="ARBA00009409"/>
    </source>
</evidence>
<dbReference type="InterPro" id="IPR035937">
    <property type="entry name" value="FPG_N"/>
</dbReference>
<accession>A0A0G0K9Q4</accession>
<dbReference type="GO" id="GO:0006284">
    <property type="term" value="P:base-excision repair"/>
    <property type="evidence" value="ECO:0007669"/>
    <property type="project" value="InterPro"/>
</dbReference>
<keyword evidence="6" id="KW-0227">DNA damage</keyword>
<evidence type="ECO:0000256" key="2">
    <source>
        <dbReference type="ARBA" id="ARBA00001947"/>
    </source>
</evidence>
<protein>
    <submittedName>
        <fullName evidence="19">Formamidopyrimidine-DNA glycosylase</fullName>
    </submittedName>
</protein>
<dbReference type="PANTHER" id="PTHR22993">
    <property type="entry name" value="FORMAMIDOPYRIMIDINE-DNA GLYCOSYLASE"/>
    <property type="match status" value="1"/>
</dbReference>
<dbReference type="InterPro" id="IPR000214">
    <property type="entry name" value="Znf_DNA_glyclase/AP_lyase"/>
</dbReference>
<dbReference type="PROSITE" id="PS51066">
    <property type="entry name" value="ZF_FPG_2"/>
    <property type="match status" value="1"/>
</dbReference>
<dbReference type="EMBL" id="LBTI01000021">
    <property type="protein sequence ID" value="KKQ37321.1"/>
    <property type="molecule type" value="Genomic_DNA"/>
</dbReference>
<dbReference type="SUPFAM" id="SSF46946">
    <property type="entry name" value="S13-like H2TH domain"/>
    <property type="match status" value="1"/>
</dbReference>
<dbReference type="InterPro" id="IPR010979">
    <property type="entry name" value="Ribosomal_uS13-like_H2TH"/>
</dbReference>
<evidence type="ECO:0000256" key="15">
    <source>
        <dbReference type="ARBA" id="ARBA00044632"/>
    </source>
</evidence>
<evidence type="ECO:0000256" key="6">
    <source>
        <dbReference type="ARBA" id="ARBA00022763"/>
    </source>
</evidence>
<keyword evidence="14" id="KW-0326">Glycosidase</keyword>
<dbReference type="PROSITE" id="PS51068">
    <property type="entry name" value="FPG_CAT"/>
    <property type="match status" value="1"/>
</dbReference>
<feature type="domain" description="FPG-type" evidence="17">
    <location>
        <begin position="269"/>
        <end position="314"/>
    </location>
</feature>
<dbReference type="InterPro" id="IPR012319">
    <property type="entry name" value="FPG_cat"/>
</dbReference>
<evidence type="ECO:0000256" key="8">
    <source>
        <dbReference type="ARBA" id="ARBA00022801"/>
    </source>
</evidence>
<proteinExistence type="inferred from homology"/>
<dbReference type="GO" id="GO:0034039">
    <property type="term" value="F:8-oxo-7,8-dihydroguanine DNA N-glycosylase activity"/>
    <property type="evidence" value="ECO:0007669"/>
    <property type="project" value="TreeGrafter"/>
</dbReference>
<dbReference type="PANTHER" id="PTHR22993:SF9">
    <property type="entry name" value="FORMAMIDOPYRIMIDINE-DNA GLYCOSYLASE"/>
    <property type="match status" value="1"/>
</dbReference>
<sequence length="314" mass="35065">MHSTCYLLILQIAMPELPEVETIRIQLEKYLVGHRIKDIEIRNAKYAIPEKKDLIDSKIKGVRRFAKVLSIDLSNGYSIVIHIKLTGQLIYRGPNLSARGGLTLSPKVVGGLGGKHTHVIFYLDRNGVLYYNDVRRFGWIKVIETEKVTGTGFIGKLGPEPFASAQGRPGKLTLKLFKEILSKSRRPIKILLMDQAKIGGVGNIYANDALWLAGINPKKESKKLGNEEIKKSYDAIHKVLKEGLKFGGASELAFVTPDGSEGEYQKHTLVYGHHGEPCSRCDKQSLSKKILQKSIIQKFFLSGRGTYFCPVCQK</sequence>
<evidence type="ECO:0000256" key="4">
    <source>
        <dbReference type="ARBA" id="ARBA00011245"/>
    </source>
</evidence>
<evidence type="ECO:0000256" key="9">
    <source>
        <dbReference type="ARBA" id="ARBA00022833"/>
    </source>
</evidence>
<dbReference type="NCBIfam" id="NF002211">
    <property type="entry name" value="PRK01103.1"/>
    <property type="match status" value="1"/>
</dbReference>
<evidence type="ECO:0000256" key="16">
    <source>
        <dbReference type="PROSITE-ProRule" id="PRU00391"/>
    </source>
</evidence>
<dbReference type="FunFam" id="1.10.8.50:FF:000003">
    <property type="entry name" value="Formamidopyrimidine-DNA glycosylase"/>
    <property type="match status" value="1"/>
</dbReference>
<evidence type="ECO:0000256" key="13">
    <source>
        <dbReference type="ARBA" id="ARBA00023268"/>
    </source>
</evidence>
<comment type="subunit">
    <text evidence="4">Monomer.</text>
</comment>
<keyword evidence="9" id="KW-0862">Zinc</keyword>
<evidence type="ECO:0000313" key="20">
    <source>
        <dbReference type="Proteomes" id="UP000034591"/>
    </source>
</evidence>
<keyword evidence="7 16" id="KW-0863">Zinc-finger</keyword>
<dbReference type="PATRIC" id="fig|1618545.3.peg.350"/>
<reference evidence="19 20" key="1">
    <citation type="journal article" date="2015" name="Nature">
        <title>rRNA introns, odd ribosomes, and small enigmatic genomes across a large radiation of phyla.</title>
        <authorList>
            <person name="Brown C.T."/>
            <person name="Hug L.A."/>
            <person name="Thomas B.C."/>
            <person name="Sharon I."/>
            <person name="Castelle C.J."/>
            <person name="Singh A."/>
            <person name="Wilkins M.J."/>
            <person name="Williams K.H."/>
            <person name="Banfield J.F."/>
        </authorList>
    </citation>
    <scope>NUCLEOTIDE SEQUENCE [LARGE SCALE GENOMIC DNA]</scope>
</reference>
<comment type="caution">
    <text evidence="19">The sequence shown here is derived from an EMBL/GenBank/DDBJ whole genome shotgun (WGS) entry which is preliminary data.</text>
</comment>
<dbReference type="AlphaFoldDB" id="A0A0G0K9Q4"/>
<evidence type="ECO:0000259" key="18">
    <source>
        <dbReference type="PROSITE" id="PS51068"/>
    </source>
</evidence>
<dbReference type="CDD" id="cd08966">
    <property type="entry name" value="EcFpg-like_N"/>
    <property type="match status" value="1"/>
</dbReference>
<dbReference type="InterPro" id="IPR015886">
    <property type="entry name" value="H2TH_FPG"/>
</dbReference>
<comment type="catalytic activity">
    <reaction evidence="15">
        <text>2'-deoxyribonucleotide-(2'-deoxyribose 5'-phosphate)-2'-deoxyribonucleotide-DNA = a 3'-end 2'-deoxyribonucleotide-(2,3-dehydro-2,3-deoxyribose 5'-phosphate)-DNA + a 5'-end 5'-phospho-2'-deoxyribonucleoside-DNA + H(+)</text>
        <dbReference type="Rhea" id="RHEA:66592"/>
        <dbReference type="Rhea" id="RHEA-COMP:13180"/>
        <dbReference type="Rhea" id="RHEA-COMP:16897"/>
        <dbReference type="Rhea" id="RHEA-COMP:17067"/>
        <dbReference type="ChEBI" id="CHEBI:15378"/>
        <dbReference type="ChEBI" id="CHEBI:136412"/>
        <dbReference type="ChEBI" id="CHEBI:157695"/>
        <dbReference type="ChEBI" id="CHEBI:167181"/>
        <dbReference type="EC" id="4.2.99.18"/>
    </reaction>
</comment>
<feature type="domain" description="Formamidopyrimidine-DNA glycosylase catalytic" evidence="18">
    <location>
        <begin position="15"/>
        <end position="138"/>
    </location>
</feature>
<evidence type="ECO:0000313" key="19">
    <source>
        <dbReference type="EMBL" id="KKQ37321.1"/>
    </source>
</evidence>
<evidence type="ECO:0000256" key="5">
    <source>
        <dbReference type="ARBA" id="ARBA00022723"/>
    </source>
</evidence>
<dbReference type="InterPro" id="IPR020629">
    <property type="entry name" value="FPG_Glyclase"/>
</dbReference>
<dbReference type="Pfam" id="PF06831">
    <property type="entry name" value="H2TH"/>
    <property type="match status" value="1"/>
</dbReference>
<dbReference type="STRING" id="1618545.US53_C0021G0002"/>
<comment type="cofactor">
    <cofactor evidence="2">
        <name>Zn(2+)</name>
        <dbReference type="ChEBI" id="CHEBI:29105"/>
    </cofactor>
</comment>
<evidence type="ECO:0000259" key="17">
    <source>
        <dbReference type="PROSITE" id="PS51066"/>
    </source>
</evidence>
<gene>
    <name evidence="19" type="ORF">US53_C0021G0002</name>
</gene>
<dbReference type="SUPFAM" id="SSF57716">
    <property type="entry name" value="Glucocorticoid receptor-like (DNA-binding domain)"/>
    <property type="match status" value="1"/>
</dbReference>
<dbReference type="SUPFAM" id="SSF81624">
    <property type="entry name" value="N-terminal domain of MutM-like DNA repair proteins"/>
    <property type="match status" value="1"/>
</dbReference>
<dbReference type="Gene3D" id="1.10.8.50">
    <property type="match status" value="1"/>
</dbReference>
<organism evidence="19 20">
    <name type="scientific">Candidatus Woesebacteria bacterium GW2011_GWA1_37_7</name>
    <dbReference type="NCBI Taxonomy" id="1618545"/>
    <lineage>
        <taxon>Bacteria</taxon>
        <taxon>Candidatus Woeseibacteriota</taxon>
    </lineage>
</organism>
<evidence type="ECO:0000256" key="14">
    <source>
        <dbReference type="ARBA" id="ARBA00023295"/>
    </source>
</evidence>
<dbReference type="Pfam" id="PF01149">
    <property type="entry name" value="Fapy_DNA_glyco"/>
    <property type="match status" value="1"/>
</dbReference>
<evidence type="ECO:0000256" key="1">
    <source>
        <dbReference type="ARBA" id="ARBA00001668"/>
    </source>
</evidence>
<keyword evidence="11" id="KW-0234">DNA repair</keyword>
<dbReference type="NCBIfam" id="TIGR00577">
    <property type="entry name" value="fpg"/>
    <property type="match status" value="1"/>
</dbReference>
<keyword evidence="8" id="KW-0378">Hydrolase</keyword>
<dbReference type="Gene3D" id="3.20.190.10">
    <property type="entry name" value="MutM-like, N-terminal"/>
    <property type="match status" value="1"/>
</dbReference>
<evidence type="ECO:0000256" key="12">
    <source>
        <dbReference type="ARBA" id="ARBA00023239"/>
    </source>
</evidence>
<name>A0A0G0K9Q4_9BACT</name>
<keyword evidence="12" id="KW-0456">Lyase</keyword>
<dbReference type="GO" id="GO:0003684">
    <property type="term" value="F:damaged DNA binding"/>
    <property type="evidence" value="ECO:0007669"/>
    <property type="project" value="InterPro"/>
</dbReference>
<evidence type="ECO:0000256" key="7">
    <source>
        <dbReference type="ARBA" id="ARBA00022771"/>
    </source>
</evidence>
<keyword evidence="10" id="KW-0238">DNA-binding</keyword>
<dbReference type="GO" id="GO:0140078">
    <property type="term" value="F:class I DNA-(apurinic or apyrimidinic site) endonuclease activity"/>
    <property type="evidence" value="ECO:0007669"/>
    <property type="project" value="UniProtKB-EC"/>
</dbReference>
<keyword evidence="13" id="KW-0511">Multifunctional enzyme</keyword>
<evidence type="ECO:0000256" key="11">
    <source>
        <dbReference type="ARBA" id="ARBA00023204"/>
    </source>
</evidence>
<keyword evidence="5" id="KW-0479">Metal-binding</keyword>